<organism evidence="1 2">
    <name type="scientific">Aquimarina hainanensis</name>
    <dbReference type="NCBI Taxonomy" id="1578017"/>
    <lineage>
        <taxon>Bacteria</taxon>
        <taxon>Pseudomonadati</taxon>
        <taxon>Bacteroidota</taxon>
        <taxon>Flavobacteriia</taxon>
        <taxon>Flavobacteriales</taxon>
        <taxon>Flavobacteriaceae</taxon>
        <taxon>Aquimarina</taxon>
    </lineage>
</organism>
<reference evidence="2" key="1">
    <citation type="journal article" date="2019" name="Int. J. Syst. Evol. Microbiol.">
        <title>The Global Catalogue of Microorganisms (GCM) 10K type strain sequencing project: providing services to taxonomists for standard genome sequencing and annotation.</title>
        <authorList>
            <consortium name="The Broad Institute Genomics Platform"/>
            <consortium name="The Broad Institute Genome Sequencing Center for Infectious Disease"/>
            <person name="Wu L."/>
            <person name="Ma J."/>
        </authorList>
    </citation>
    <scope>NUCLEOTIDE SEQUENCE [LARGE SCALE GENOMIC DNA]</scope>
    <source>
        <strain evidence="2">KCTC 42423</strain>
    </source>
</reference>
<dbReference type="EMBL" id="JBHULX010000039">
    <property type="protein sequence ID" value="MFD2592713.1"/>
    <property type="molecule type" value="Genomic_DNA"/>
</dbReference>
<dbReference type="RefSeq" id="WP_176030294.1">
    <property type="nucleotide sequence ID" value="NZ_JBHSJV010000001.1"/>
</dbReference>
<name>A0ABW5NDR3_9FLAO</name>
<protein>
    <submittedName>
        <fullName evidence="1">Uncharacterized protein</fullName>
    </submittedName>
</protein>
<gene>
    <name evidence="1" type="ORF">ACFSTE_17890</name>
</gene>
<accession>A0ABW5NDR3</accession>
<comment type="caution">
    <text evidence="1">The sequence shown here is derived from an EMBL/GenBank/DDBJ whole genome shotgun (WGS) entry which is preliminary data.</text>
</comment>
<keyword evidence="2" id="KW-1185">Reference proteome</keyword>
<dbReference type="Proteomes" id="UP001597459">
    <property type="component" value="Unassembled WGS sequence"/>
</dbReference>
<evidence type="ECO:0000313" key="2">
    <source>
        <dbReference type="Proteomes" id="UP001597459"/>
    </source>
</evidence>
<sequence>MRTTYSSRKTAPTNTNIVEAIPIEYAIVREIYRNDVSTPFGYGLVTYKNE</sequence>
<proteinExistence type="predicted"/>
<evidence type="ECO:0000313" key="1">
    <source>
        <dbReference type="EMBL" id="MFD2592713.1"/>
    </source>
</evidence>